<dbReference type="GO" id="GO:0003824">
    <property type="term" value="F:catalytic activity"/>
    <property type="evidence" value="ECO:0007669"/>
    <property type="project" value="InterPro"/>
</dbReference>
<feature type="compositionally biased region" description="Polar residues" evidence="1">
    <location>
        <begin position="315"/>
        <end position="324"/>
    </location>
</feature>
<dbReference type="SUPFAM" id="SSF55931">
    <property type="entry name" value="Glutamine synthetase/guanido kinase"/>
    <property type="match status" value="1"/>
</dbReference>
<keyword evidence="3" id="KW-1185">Reference proteome</keyword>
<accession>A0A3N2Q392</accession>
<reference evidence="2 3" key="1">
    <citation type="journal article" date="2018" name="Mol. Ecol.">
        <title>The obligate alkalophilic soda-lake fungus Sodiomyces alkalinus has shifted to a protein diet.</title>
        <authorList>
            <person name="Grum-Grzhimaylo A.A."/>
            <person name="Falkoski D.L."/>
            <person name="van den Heuvel J."/>
            <person name="Valero-Jimenez C.A."/>
            <person name="Min B."/>
            <person name="Choi I.G."/>
            <person name="Lipzen A."/>
            <person name="Daum C.G."/>
            <person name="Aanen D.K."/>
            <person name="Tsang A."/>
            <person name="Henrissat B."/>
            <person name="Bilanenko E.N."/>
            <person name="de Vries R.P."/>
            <person name="van Kan J.A.L."/>
            <person name="Grigoriev I.V."/>
            <person name="Debets A.J.M."/>
        </authorList>
    </citation>
    <scope>NUCLEOTIDE SEQUENCE [LARGE SCALE GENOMIC DNA]</scope>
    <source>
        <strain evidence="2 3">F11</strain>
    </source>
</reference>
<evidence type="ECO:0000313" key="3">
    <source>
        <dbReference type="Proteomes" id="UP000272025"/>
    </source>
</evidence>
<name>A0A3N2Q392_SODAK</name>
<dbReference type="PANTHER" id="PTHR36847">
    <property type="entry name" value="AMIDOLIGASE ENZYME"/>
    <property type="match status" value="1"/>
</dbReference>
<feature type="region of interest" description="Disordered" evidence="1">
    <location>
        <begin position="211"/>
        <end position="332"/>
    </location>
</feature>
<gene>
    <name evidence="2" type="ORF">SODALDRAFT_376847</name>
</gene>
<dbReference type="RefSeq" id="XP_028468944.1">
    <property type="nucleotide sequence ID" value="XM_028614852.1"/>
</dbReference>
<evidence type="ECO:0000256" key="1">
    <source>
        <dbReference type="SAM" id="MobiDB-lite"/>
    </source>
</evidence>
<dbReference type="PANTHER" id="PTHR36847:SF1">
    <property type="entry name" value="AMIDOLIGASE ENZYME"/>
    <property type="match status" value="1"/>
</dbReference>
<dbReference type="OrthoDB" id="412402at2759"/>
<evidence type="ECO:0000313" key="2">
    <source>
        <dbReference type="EMBL" id="ROT41138.1"/>
    </source>
</evidence>
<dbReference type="GeneID" id="39583329"/>
<dbReference type="STRING" id="1314773.A0A3N2Q392"/>
<dbReference type="Pfam" id="PF12224">
    <property type="entry name" value="Amidoligase_2"/>
    <property type="match status" value="1"/>
</dbReference>
<organism evidence="2 3">
    <name type="scientific">Sodiomyces alkalinus (strain CBS 110278 / VKM F-3762 / F11)</name>
    <name type="common">Alkaliphilic filamentous fungus</name>
    <dbReference type="NCBI Taxonomy" id="1314773"/>
    <lineage>
        <taxon>Eukaryota</taxon>
        <taxon>Fungi</taxon>
        <taxon>Dikarya</taxon>
        <taxon>Ascomycota</taxon>
        <taxon>Pezizomycotina</taxon>
        <taxon>Sordariomycetes</taxon>
        <taxon>Hypocreomycetidae</taxon>
        <taxon>Glomerellales</taxon>
        <taxon>Plectosphaerellaceae</taxon>
        <taxon>Sodiomyces</taxon>
    </lineage>
</organism>
<evidence type="ECO:0008006" key="4">
    <source>
        <dbReference type="Google" id="ProtNLM"/>
    </source>
</evidence>
<dbReference type="InterPro" id="IPR022025">
    <property type="entry name" value="Amidoligase_2"/>
</dbReference>
<dbReference type="EMBL" id="ML119052">
    <property type="protein sequence ID" value="ROT41138.1"/>
    <property type="molecule type" value="Genomic_DNA"/>
</dbReference>
<dbReference type="AlphaFoldDB" id="A0A3N2Q392"/>
<protein>
    <recommendedName>
        <fullName evidence="4">Amidoligase enzyme</fullName>
    </recommendedName>
</protein>
<sequence length="1271" mass="142536">MRSAAQYTRRTNCSRMQECNGASHHTLLAPGMQRPIQKATQGHSIATTAQAHRKRFRRPRSKICPELSWRGPSSFPVAQHYQGPSFPRVERTLRHKLEPERQVIASSFSIPSSAFKLEDRELRGLRGLRGPLPPLIQHWQQLSGSPSLVCTEPFTNPMASFIQDTDTGPCSGAYNAIFLFGLSVYALWFGPFPLARSYKFTVAEAFLPDMPSRSQRQQQQQQQQVKQVSNQSITLDTNSLSNTPLNKAVSMSDSDDYVTPVTPAKQRFRLDDSSDSDENQNPHYQQHLDDRAGLPSGPALFGGQGSFPEQHLPSEESTMYSSFEQPREETIPPLTPVFQRFKLKDSDSDADPTLDPPGRHLGEFTTEPMQISPSEEMPKPQASPPTLAFHVEIEFLLKLDEHLLKGIEEEKTGVMDNPDSYVAFNPHPSLRGTNAFDRVTNNILVRIARHLHANDIPSVSSSEELDREFSRDIEGQFGPGLWVVRTPVKPLEVRPEATIDHDRFTGVAVRSPLFNATAFSVFIESVRKLVRIIKETYTVGVNASTRLRVDVKPGGGDDKFDVAYLKRLVRFLWAASPLLDELHPPHCGPGSPVTPGLACTRAFYPEGFLGLDQLQYKKIEVPDLFDAGAAVPMSVKMLEEPSMPSGRFSSWYVLQLLKLEAPRTLPELVEKLGVVRGRANGGLVDMPPGAYHFDPLLHEGSIQFAQHAGTMDVNAITQWVRVCLALASIGHSSRVEHFHGILRRLIPANADVHRELLGVGPLVSPAPAAPAAPGNGVGPLTVYELLRQLVSRNTAAYYETRGRYPQSPEVARLGRRRAVNLGALLKSTPASPQYTFGVELEFFLPYGKNDETLPLPYGVFKDPSPEDKRWFERNYVLNETRDSVCEILTKGGFFATNIWSHVTGSKRYETMRAKAGGFLLEPGIRPHFQAWCVQSDGSLMVGPVPGYSGEVGMEIAGPLGCANRTGYRDFVRGVCYLRNNIRTMIGNECGLHVHVSTHNGRWTYRTVKRVISLCWFIEPVMAAMLPPTRFHNQYFQPIHRNSRAALDDDPPVAETQRDRELEAHVPMDGLDEKLRAAMWRIWVSSTQLNQLESAISDHLYCRCSLSVSSIRRKPGQDGRVDLTGTIEFRHKDGCLDPERIVRWSRFCVAMVRKAEVAPAREIRELLRTLAPLQGRERWDRRASTEFIPVVMGALGLPDEDTDFWWRRSRLFAPLDIENPTETERIALSSRVVSTAESRKERKPILVNRDFIPPVSAEEYERLEALLASIPE</sequence>
<feature type="compositionally biased region" description="Low complexity" evidence="1">
    <location>
        <begin position="212"/>
        <end position="232"/>
    </location>
</feature>
<proteinExistence type="predicted"/>
<feature type="compositionally biased region" description="Polar residues" evidence="1">
    <location>
        <begin position="233"/>
        <end position="252"/>
    </location>
</feature>
<dbReference type="Proteomes" id="UP000272025">
    <property type="component" value="Unassembled WGS sequence"/>
</dbReference>
<dbReference type="InterPro" id="IPR014746">
    <property type="entry name" value="Gln_synth/guanido_kin_cat_dom"/>
</dbReference>